<comment type="caution">
    <text evidence="2">The sequence shown here is derived from an EMBL/GenBank/DDBJ whole genome shotgun (WGS) entry which is preliminary data.</text>
</comment>
<protein>
    <submittedName>
        <fullName evidence="2">LUD domain-containing protein</fullName>
    </submittedName>
</protein>
<dbReference type="EMBL" id="JAXCLW010000001">
    <property type="protein sequence ID" value="MDY0881996.1"/>
    <property type="molecule type" value="Genomic_DNA"/>
</dbReference>
<dbReference type="RefSeq" id="WP_320507035.1">
    <property type="nucleotide sequence ID" value="NZ_JAXCLW010000001.1"/>
</dbReference>
<dbReference type="PANTHER" id="PTHR43682:SF1">
    <property type="entry name" value="LACTATE UTILIZATION PROTEIN C"/>
    <property type="match status" value="1"/>
</dbReference>
<dbReference type="Pfam" id="PF02589">
    <property type="entry name" value="LUD_dom"/>
    <property type="match status" value="1"/>
</dbReference>
<gene>
    <name evidence="2" type="ORF">SMD27_04010</name>
</gene>
<organism evidence="2 3">
    <name type="scientific">Dongia soli</name>
    <dbReference type="NCBI Taxonomy" id="600628"/>
    <lineage>
        <taxon>Bacteria</taxon>
        <taxon>Pseudomonadati</taxon>
        <taxon>Pseudomonadota</taxon>
        <taxon>Alphaproteobacteria</taxon>
        <taxon>Rhodospirillales</taxon>
        <taxon>Dongiaceae</taxon>
        <taxon>Dongia</taxon>
    </lineage>
</organism>
<sequence>MSDRDTVLAAIRANKKALPADRPKAEPLPVPARGQVEGAKRRDLFIRMAQAASASVEVLTSPEEVPEAVANYLVAQNLPARLVLASDPAIANLPWHDYPMIAHRIGAATVQDHAALTVAFAGIAETGTLALLSGAETPTTLNFLPEHALVLVTTDDLCGTYEELWLRLRAATDNGAYWPRTVNLITGPSRSADIEQQLLLGAHGPIKLHILLLDLDA</sequence>
<evidence type="ECO:0000313" key="2">
    <source>
        <dbReference type="EMBL" id="MDY0881996.1"/>
    </source>
</evidence>
<evidence type="ECO:0000313" key="3">
    <source>
        <dbReference type="Proteomes" id="UP001279642"/>
    </source>
</evidence>
<feature type="domain" description="LUD" evidence="1">
    <location>
        <begin position="113"/>
        <end position="213"/>
    </location>
</feature>
<dbReference type="InterPro" id="IPR037171">
    <property type="entry name" value="NagB/RpiA_transferase-like"/>
</dbReference>
<reference evidence="2 3" key="1">
    <citation type="journal article" date="2016" name="Antonie Van Leeuwenhoek">
        <title>Dongia soli sp. nov., isolated from soil from Dokdo, Korea.</title>
        <authorList>
            <person name="Kim D.U."/>
            <person name="Lee H."/>
            <person name="Kim H."/>
            <person name="Kim S.G."/>
            <person name="Ka J.O."/>
        </authorList>
    </citation>
    <scope>NUCLEOTIDE SEQUENCE [LARGE SCALE GENOMIC DNA]</scope>
    <source>
        <strain evidence="2 3">D78</strain>
    </source>
</reference>
<keyword evidence="3" id="KW-1185">Reference proteome</keyword>
<name>A0ABU5E739_9PROT</name>
<dbReference type="InterPro" id="IPR003741">
    <property type="entry name" value="LUD_dom"/>
</dbReference>
<dbReference type="Proteomes" id="UP001279642">
    <property type="component" value="Unassembled WGS sequence"/>
</dbReference>
<accession>A0ABU5E739</accession>
<dbReference type="InterPro" id="IPR024185">
    <property type="entry name" value="FTHF_cligase-like_sf"/>
</dbReference>
<dbReference type="SUPFAM" id="SSF100950">
    <property type="entry name" value="NagB/RpiA/CoA transferase-like"/>
    <property type="match status" value="1"/>
</dbReference>
<dbReference type="PANTHER" id="PTHR43682">
    <property type="entry name" value="LACTATE UTILIZATION PROTEIN C"/>
    <property type="match status" value="1"/>
</dbReference>
<proteinExistence type="predicted"/>
<evidence type="ECO:0000259" key="1">
    <source>
        <dbReference type="Pfam" id="PF02589"/>
    </source>
</evidence>
<dbReference type="Gene3D" id="3.40.50.10420">
    <property type="entry name" value="NagB/RpiA/CoA transferase-like"/>
    <property type="match status" value="1"/>
</dbReference>